<reference evidence="1" key="1">
    <citation type="submission" date="2023-03" db="EMBL/GenBank/DDBJ databases">
        <authorList>
            <person name="Steffen K."/>
            <person name="Cardenas P."/>
        </authorList>
    </citation>
    <scope>NUCLEOTIDE SEQUENCE</scope>
</reference>
<comment type="caution">
    <text evidence="1">The sequence shown here is derived from an EMBL/GenBank/DDBJ whole genome shotgun (WGS) entry which is preliminary data.</text>
</comment>
<gene>
    <name evidence="1" type="ORF">GBAR_LOCUS17241</name>
</gene>
<proteinExistence type="predicted"/>
<evidence type="ECO:0000313" key="1">
    <source>
        <dbReference type="EMBL" id="CAI8030394.1"/>
    </source>
</evidence>
<evidence type="ECO:0000313" key="2">
    <source>
        <dbReference type="Proteomes" id="UP001174909"/>
    </source>
</evidence>
<keyword evidence="2" id="KW-1185">Reference proteome</keyword>
<dbReference type="Proteomes" id="UP001174909">
    <property type="component" value="Unassembled WGS sequence"/>
</dbReference>
<sequence>MLTHNYTYQECLDVSKRVSWLEDNVLANKNFDFSKRFLPNRLSGVDDIGCLNDTEKLQMNQIMGNAYCHIFAFVEEFIIPTVAEEALKDVYGDEVRARSLLRFAEEEFKHQELFRRSVVLFGQGFGIECGLIPGRRVAEVVPEQVQLAVMVLTAIIEWFTQLHYIEHVRDDSDLDGLFRDPPEVSSISRLEESQHAKMGTL</sequence>
<name>A0AA35SJ50_GEOBA</name>
<protein>
    <submittedName>
        <fullName evidence="1">Uncharacterized protein</fullName>
    </submittedName>
</protein>
<dbReference type="EMBL" id="CASHTH010002478">
    <property type="protein sequence ID" value="CAI8030394.1"/>
    <property type="molecule type" value="Genomic_DNA"/>
</dbReference>
<dbReference type="AlphaFoldDB" id="A0AA35SJ50"/>
<organism evidence="1 2">
    <name type="scientific">Geodia barretti</name>
    <name type="common">Barrett's horny sponge</name>
    <dbReference type="NCBI Taxonomy" id="519541"/>
    <lineage>
        <taxon>Eukaryota</taxon>
        <taxon>Metazoa</taxon>
        <taxon>Porifera</taxon>
        <taxon>Demospongiae</taxon>
        <taxon>Heteroscleromorpha</taxon>
        <taxon>Tetractinellida</taxon>
        <taxon>Astrophorina</taxon>
        <taxon>Geodiidae</taxon>
        <taxon>Geodia</taxon>
    </lineage>
</organism>
<accession>A0AA35SJ50</accession>